<name>A0A6J5MMJ4_9CAUD</name>
<accession>A0A6J5MMJ4</accession>
<evidence type="ECO:0000313" key="1">
    <source>
        <dbReference type="EMBL" id="CAB4147191.1"/>
    </source>
</evidence>
<gene>
    <name evidence="1" type="ORF">UFOVP432_17</name>
</gene>
<evidence type="ECO:0008006" key="2">
    <source>
        <dbReference type="Google" id="ProtNLM"/>
    </source>
</evidence>
<dbReference type="InterPro" id="IPR029052">
    <property type="entry name" value="Metallo-depent_PP-like"/>
</dbReference>
<sequence length="254" mass="28451">MTIKRDKSFNAKYLVVSDLQVPFHFTEAVTNLKKLVKAFKFDLVLNVGDEMDFNTISRFADGKAESFMQTLDEDRTTCQNILYDLKTDVVSRSNHSDRLYKSLQRIPGLMGLPELQYANFMRFDDLGIYYAKQPYAIPGTNFVLCHGDEGVISNIAGQTALNLSKRWGRSVISGHTHRLGYTCASEAFNGRLERVLVGVECGHTCDLKKMSYTKGYANWQAGAVIIHVKRGNVSVEMIPFNTDGSFTAMGKAFG</sequence>
<reference evidence="1" key="1">
    <citation type="submission" date="2020-04" db="EMBL/GenBank/DDBJ databases">
        <authorList>
            <person name="Chiriac C."/>
            <person name="Salcher M."/>
            <person name="Ghai R."/>
            <person name="Kavagutti S V."/>
        </authorList>
    </citation>
    <scope>NUCLEOTIDE SEQUENCE</scope>
</reference>
<dbReference type="SUPFAM" id="SSF56300">
    <property type="entry name" value="Metallo-dependent phosphatases"/>
    <property type="match status" value="1"/>
</dbReference>
<organism evidence="1">
    <name type="scientific">uncultured Caudovirales phage</name>
    <dbReference type="NCBI Taxonomy" id="2100421"/>
    <lineage>
        <taxon>Viruses</taxon>
        <taxon>Duplodnaviria</taxon>
        <taxon>Heunggongvirae</taxon>
        <taxon>Uroviricota</taxon>
        <taxon>Caudoviricetes</taxon>
        <taxon>Peduoviridae</taxon>
        <taxon>Maltschvirus</taxon>
        <taxon>Maltschvirus maltsch</taxon>
    </lineage>
</organism>
<proteinExistence type="predicted"/>
<dbReference type="Gene3D" id="3.60.21.10">
    <property type="match status" value="1"/>
</dbReference>
<protein>
    <recommendedName>
        <fullName evidence="2">MPP_superfamily domain containing protein</fullName>
    </recommendedName>
</protein>
<dbReference type="EMBL" id="LR796487">
    <property type="protein sequence ID" value="CAB4147191.1"/>
    <property type="molecule type" value="Genomic_DNA"/>
</dbReference>